<dbReference type="GO" id="GO:0005788">
    <property type="term" value="C:endoplasmic reticulum lumen"/>
    <property type="evidence" value="ECO:0007669"/>
    <property type="project" value="UniProtKB-SubCell"/>
</dbReference>
<evidence type="ECO:0000256" key="10">
    <source>
        <dbReference type="ARBA" id="ARBA00022692"/>
    </source>
</evidence>
<feature type="region of interest" description="Disordered" evidence="27">
    <location>
        <begin position="1015"/>
        <end position="1048"/>
    </location>
</feature>
<keyword evidence="17 28" id="KW-1133">Transmembrane helix</keyword>
<proteinExistence type="inferred from homology"/>
<keyword evidence="14" id="KW-0547">Nucleotide-binding</keyword>
<feature type="compositionally biased region" description="Basic and acidic residues" evidence="27">
    <location>
        <begin position="529"/>
        <end position="540"/>
    </location>
</feature>
<gene>
    <name evidence="30" type="ORF">KOW79_009513</name>
</gene>
<name>A0A9D3NPU3_9TELE</name>
<dbReference type="InterPro" id="IPR009011">
    <property type="entry name" value="Man6P_isomerase_rcpt-bd_dom_sf"/>
</dbReference>
<evidence type="ECO:0000313" key="31">
    <source>
        <dbReference type="Proteomes" id="UP000824219"/>
    </source>
</evidence>
<evidence type="ECO:0000256" key="1">
    <source>
        <dbReference type="ARBA" id="ARBA00001936"/>
    </source>
</evidence>
<evidence type="ECO:0000256" key="26">
    <source>
        <dbReference type="RuleBase" id="RU369099"/>
    </source>
</evidence>
<keyword evidence="21" id="KW-0464">Manganese</keyword>
<comment type="subunit">
    <text evidence="25">Component of the HRD1 complex, which comprises at least SYNV1/HRD1, DERL1/2, FAM8A1, HERPUD1/HERP, OS9, SEL1L and UBE2J1. FAM8A1 is stabilized by interaction with SYNV1, which prevents its proteasomal degradation. OS9 and UBE2J1 recruitment to the complex may be mediated by SEL1L. Through this complex, may interact with ERLEC1 and HSPA5. Interacts (via C-terminus) with CPNE6 (via second C2 domain); this interaction occurs in a calcium-dependent manner in vitro. Interacts with CREB3.</text>
</comment>
<evidence type="ECO:0000256" key="8">
    <source>
        <dbReference type="ARBA" id="ARBA00022676"/>
    </source>
</evidence>
<evidence type="ECO:0000256" key="22">
    <source>
        <dbReference type="ARBA" id="ARBA00048842"/>
    </source>
</evidence>
<evidence type="ECO:0000256" key="9">
    <source>
        <dbReference type="ARBA" id="ARBA00022679"/>
    </source>
</evidence>
<dbReference type="GO" id="GO:0000166">
    <property type="term" value="F:nucleotide binding"/>
    <property type="evidence" value="ECO:0007669"/>
    <property type="project" value="UniProtKB-KW"/>
</dbReference>
<keyword evidence="9" id="KW-0808">Transferase</keyword>
<dbReference type="FunFam" id="2.70.130.10:FF:000002">
    <property type="entry name" value="protein OS-9 isoform X1"/>
    <property type="match status" value="1"/>
</dbReference>
<dbReference type="OrthoDB" id="448954at2759"/>
<evidence type="ECO:0000256" key="19">
    <source>
        <dbReference type="ARBA" id="ARBA00023157"/>
    </source>
</evidence>
<comment type="function">
    <text evidence="26">Lectin involved in the quality control of the secretory pathway. As a member of the endoplasmic reticulum-associated degradation lumenal (ERAD-L) surveillance system, targets misfolded endoplasmic reticulum lumenal glycoproteins for degradation.</text>
</comment>
<evidence type="ECO:0000256" key="11">
    <source>
        <dbReference type="ARBA" id="ARBA00022723"/>
    </source>
</evidence>
<dbReference type="SUPFAM" id="SSF50911">
    <property type="entry name" value="Mannose 6-phosphate receptor domain"/>
    <property type="match status" value="1"/>
</dbReference>
<evidence type="ECO:0000256" key="17">
    <source>
        <dbReference type="ARBA" id="ARBA00022989"/>
    </source>
</evidence>
<comment type="subunit">
    <text evidence="7">Homodimer; disulfide-linked.</text>
</comment>
<feature type="compositionally biased region" description="Basic and acidic residues" evidence="27">
    <location>
        <begin position="415"/>
        <end position="424"/>
    </location>
</feature>
<feature type="compositionally biased region" description="Basic residues" evidence="27">
    <location>
        <begin position="390"/>
        <end position="401"/>
    </location>
</feature>
<keyword evidence="16" id="KW-0735">Signal-anchor</keyword>
<evidence type="ECO:0000256" key="4">
    <source>
        <dbReference type="ARBA" id="ARBA00004922"/>
    </source>
</evidence>
<comment type="subcellular location">
    <subcellularLocation>
        <location evidence="2 26">Endoplasmic reticulum lumen</location>
    </subcellularLocation>
    <subcellularLocation>
        <location evidence="3">Membrane</location>
        <topology evidence="3">Single-pass type II membrane protein</topology>
    </subcellularLocation>
</comment>
<comment type="caution">
    <text evidence="30">The sequence shown here is derived from an EMBL/GenBank/DDBJ whole genome shotgun (WGS) entry which is preliminary data.</text>
</comment>
<dbReference type="PANTHER" id="PTHR15414:SF5">
    <property type="entry name" value="PROTEIN OS-9"/>
    <property type="match status" value="1"/>
</dbReference>
<dbReference type="PROSITE" id="PS51914">
    <property type="entry name" value="MRH"/>
    <property type="match status" value="1"/>
</dbReference>
<sequence>MAASLVRFLRGLYVLFLICLFSASAFLNLEELNEMKYGIQILPDPVIRGQMEDVMLVSNKYKQLYECRLPAQAVKFHQDPAPESDPQGYSGPAVPELLKPMHSAPCLTKTKDWWTYEFCYGQHIRQYHLEDSEIKGDVLFLGYFESEFDWTNETAKATKQHKLKRYHSQTYVNGSKCDLNGNPRESEVRFVCEEGSSDYISRVDEPQSCHYVLTVHTSRTCQHPLLHPPSSAKPQGIVCQPALSAQQYMDYVKAQVSDTKRKVEQISEELRTLDQILSKDESGEETGSDVMEEESVLPTVTPDVESEFKDAVVEEGEESVSEEAEDKDFWDGVTKPQKKETTEVQESDGAAQNKPDDNDIFREGKFNFKIMTDPVDLMKFMQQLRDSNRKNKKAQGKHGRSHASSEEEEEEEKEGEGGKKKKEEEEGDEDERLLKEFEEEMGDLSVPASKIVQIKEEMQKEFDNIIEEAQQELENEGLKGEFDRSQATQTLENTLGKLLDRLEDKTEQDGESHTDTHTDTQTHTHKNAHAPDERGKDGTRGDPSLVPKTPEHEISDGEQVKIRVTKYKVGGDDVSGGGEGGVRVRELGESDPQWQHIHHLVKEQLEKAGIKAEGKIEVKILTRKSVEEVGDQWLSEEDTKSFRELLINLLTGGTEEVYKEQKRQQELENNYSQRVVKMVKMFQMKGLCSRSSFYVGFLVGTCSLYVILQQAWYSQIFYPQSDEADLRRLEEEQKNWKKEKSALFNINHPHHIGEDSGLADSLYKRVRILCWVMTGPSNLEKKARHVKATWSRHCNIVVFMSSVDDPDFPTVGLNTKEGRDQLYWKTIKAFHYVMEKHADDADWFLKADDDTYVVVDNLRWVLANHSPDEPVYFGRRFKPYIKQGYMSGGAGYVLSREALKRFVEGFRTKTCTHTSSVEDLALGQCMEKVGVVAGDSRDTLQRETFHPFVPDQHLTAKFPKSFWYWKYCYYPIVEGPNCCSDLAVSFHYVNAQTMYLLEYYTYHLRAFGYHYRYRPPEPNPVPPSQQEQKHDAKLQEAEKQPEHEHNKI</sequence>
<evidence type="ECO:0000256" key="2">
    <source>
        <dbReference type="ARBA" id="ARBA00004319"/>
    </source>
</evidence>
<feature type="compositionally biased region" description="Basic and acidic residues" evidence="27">
    <location>
        <begin position="498"/>
        <end position="522"/>
    </location>
</feature>
<feature type="compositionally biased region" description="Basic and acidic residues" evidence="27">
    <location>
        <begin position="1027"/>
        <end position="1048"/>
    </location>
</feature>
<dbReference type="GO" id="GO:0001525">
    <property type="term" value="P:angiogenesis"/>
    <property type="evidence" value="ECO:0007669"/>
    <property type="project" value="UniProtKB-ARBA"/>
</dbReference>
<keyword evidence="19" id="KW-1015">Disulfide bond</keyword>
<feature type="compositionally biased region" description="Basic and acidic residues" evidence="27">
    <location>
        <begin position="549"/>
        <end position="559"/>
    </location>
</feature>
<dbReference type="GO" id="GO:0030246">
    <property type="term" value="F:carbohydrate binding"/>
    <property type="evidence" value="ECO:0007669"/>
    <property type="project" value="UniProtKB-UniRule"/>
</dbReference>
<comment type="pathway">
    <text evidence="4">Protein modification; protein glycosylation.</text>
</comment>
<dbReference type="InterPro" id="IPR045149">
    <property type="entry name" value="OS-9-like"/>
</dbReference>
<dbReference type="InterPro" id="IPR044865">
    <property type="entry name" value="MRH_dom"/>
</dbReference>
<evidence type="ECO:0000256" key="18">
    <source>
        <dbReference type="ARBA" id="ARBA00023136"/>
    </source>
</evidence>
<keyword evidence="12" id="KW-0732">Signal</keyword>
<dbReference type="GO" id="GO:0016020">
    <property type="term" value="C:membrane"/>
    <property type="evidence" value="ECO:0007669"/>
    <property type="project" value="UniProtKB-SubCell"/>
</dbReference>
<evidence type="ECO:0000259" key="29">
    <source>
        <dbReference type="PROSITE" id="PS51914"/>
    </source>
</evidence>
<dbReference type="Pfam" id="PF02434">
    <property type="entry name" value="Fringe"/>
    <property type="match status" value="1"/>
</dbReference>
<evidence type="ECO:0000256" key="5">
    <source>
        <dbReference type="ARBA" id="ARBA00006462"/>
    </source>
</evidence>
<feature type="domain" description="MRH" evidence="29">
    <location>
        <begin position="104"/>
        <end position="223"/>
    </location>
</feature>
<reference evidence="30 31" key="1">
    <citation type="submission" date="2021-06" db="EMBL/GenBank/DDBJ databases">
        <title>Chromosome-level genome assembly of the red-tail catfish (Hemibagrus wyckioides).</title>
        <authorList>
            <person name="Shao F."/>
        </authorList>
    </citation>
    <scope>NUCLEOTIDE SEQUENCE [LARGE SCALE GENOMIC DNA]</scope>
    <source>
        <strain evidence="30">EC202008001</strain>
        <tissue evidence="30">Blood</tissue>
    </source>
</reference>
<comment type="similarity">
    <text evidence="5">Belongs to the glycosyltransferase 31 family. Beta3-Gal-T subfamily.</text>
</comment>
<evidence type="ECO:0000256" key="6">
    <source>
        <dbReference type="ARBA" id="ARBA00009918"/>
    </source>
</evidence>
<evidence type="ECO:0000256" key="13">
    <source>
        <dbReference type="ARBA" id="ARBA00022734"/>
    </source>
</evidence>
<dbReference type="AlphaFoldDB" id="A0A9D3NPU3"/>
<dbReference type="InterPro" id="IPR012913">
    <property type="entry name" value="OS9-like_dom"/>
</dbReference>
<evidence type="ECO:0000256" key="20">
    <source>
        <dbReference type="ARBA" id="ARBA00023180"/>
    </source>
</evidence>
<protein>
    <recommendedName>
        <fullName evidence="26">Endoplasmic reticulum lectin</fullName>
    </recommendedName>
    <alternativeName>
        <fullName evidence="26">Protein OS-9</fullName>
    </alternativeName>
</protein>
<dbReference type="Gene3D" id="2.70.130.10">
    <property type="entry name" value="Mannose-6-phosphate receptor binding domain"/>
    <property type="match status" value="1"/>
</dbReference>
<feature type="compositionally biased region" description="Acidic residues" evidence="27">
    <location>
        <begin position="425"/>
        <end position="441"/>
    </location>
</feature>
<dbReference type="GO" id="GO:0016263">
    <property type="term" value="F:glycoprotein-N-acetylgalactosamine 3-beta-galactosyltransferase activity"/>
    <property type="evidence" value="ECO:0007669"/>
    <property type="project" value="UniProtKB-EC"/>
</dbReference>
<dbReference type="InterPro" id="IPR003378">
    <property type="entry name" value="Fringe-like_glycosylTrfase"/>
</dbReference>
<keyword evidence="8" id="KW-0328">Glycosyltransferase</keyword>
<comment type="similarity">
    <text evidence="6 26">Belongs to the OS-9 family.</text>
</comment>
<comment type="function">
    <text evidence="23">Lectin component of the HRD1 complex, which functions in endoplasmic reticulum (ER) quality control and ER-associated degradation (ERAD). Specifically recognizes and binds improperly folded glycoproteins as well as hyperglycosylated proteins, retain them in the ER, and transfers them to the ubiquitination machinery and promote their degradation. Possible targets include TRPV4 as well as hyperglycosylated HSP90B1.</text>
</comment>
<feature type="region of interest" description="Disordered" evidence="27">
    <location>
        <begin position="274"/>
        <end position="361"/>
    </location>
</feature>
<dbReference type="Proteomes" id="UP000824219">
    <property type="component" value="Linkage Group LG11"/>
</dbReference>
<dbReference type="GO" id="GO:0046872">
    <property type="term" value="F:metal ion binding"/>
    <property type="evidence" value="ECO:0007669"/>
    <property type="project" value="UniProtKB-KW"/>
</dbReference>
<evidence type="ECO:0000256" key="28">
    <source>
        <dbReference type="SAM" id="Phobius"/>
    </source>
</evidence>
<keyword evidence="10 28" id="KW-0812">Transmembrane</keyword>
<evidence type="ECO:0000256" key="14">
    <source>
        <dbReference type="ARBA" id="ARBA00022741"/>
    </source>
</evidence>
<feature type="region of interest" description="Disordered" evidence="27">
    <location>
        <begin position="387"/>
        <end position="441"/>
    </location>
</feature>
<evidence type="ECO:0000256" key="15">
    <source>
        <dbReference type="ARBA" id="ARBA00022824"/>
    </source>
</evidence>
<keyword evidence="18 28" id="KW-0472">Membrane</keyword>
<keyword evidence="20" id="KW-0325">Glycoprotein</keyword>
<dbReference type="PANTHER" id="PTHR15414">
    <property type="entry name" value="OS-9-RELATED"/>
    <property type="match status" value="1"/>
</dbReference>
<dbReference type="GO" id="GO:0030970">
    <property type="term" value="P:retrograde protein transport, ER to cytosol"/>
    <property type="evidence" value="ECO:0007669"/>
    <property type="project" value="TreeGrafter"/>
</dbReference>
<keyword evidence="13 26" id="KW-0430">Lectin</keyword>
<feature type="compositionally biased region" description="Acidic residues" evidence="27">
    <location>
        <begin position="282"/>
        <end position="295"/>
    </location>
</feature>
<keyword evidence="15 26" id="KW-0256">Endoplasmic reticulum</keyword>
<comment type="catalytic activity">
    <reaction evidence="22">
        <text>an N-acetyl-alpha-D-galactosaminyl derivative + UDP-alpha-D-galactose = a beta-D-galactosyl-(1-&gt;3)-N-acetyl-alpha-D-galactosaminyl derivative + UDP + H(+)</text>
        <dbReference type="Rhea" id="RHEA:15621"/>
        <dbReference type="ChEBI" id="CHEBI:15378"/>
        <dbReference type="ChEBI" id="CHEBI:28257"/>
        <dbReference type="ChEBI" id="CHEBI:58223"/>
        <dbReference type="ChEBI" id="CHEBI:66914"/>
        <dbReference type="ChEBI" id="CHEBI:133470"/>
        <dbReference type="EC" id="2.4.1.122"/>
    </reaction>
</comment>
<evidence type="ECO:0000256" key="25">
    <source>
        <dbReference type="ARBA" id="ARBA00066177"/>
    </source>
</evidence>
<evidence type="ECO:0000256" key="23">
    <source>
        <dbReference type="ARBA" id="ARBA00053710"/>
    </source>
</evidence>
<dbReference type="GO" id="GO:0030968">
    <property type="term" value="P:endoplasmic reticulum unfolded protein response"/>
    <property type="evidence" value="ECO:0007669"/>
    <property type="project" value="UniProtKB-UniRule"/>
</dbReference>
<accession>A0A9D3NPU3</accession>
<evidence type="ECO:0000256" key="12">
    <source>
        <dbReference type="ARBA" id="ARBA00022729"/>
    </source>
</evidence>
<evidence type="ECO:0000256" key="24">
    <source>
        <dbReference type="ARBA" id="ARBA00059245"/>
    </source>
</evidence>
<evidence type="ECO:0000313" key="30">
    <source>
        <dbReference type="EMBL" id="KAG7326112.1"/>
    </source>
</evidence>
<keyword evidence="11" id="KW-0479">Metal-binding</keyword>
<keyword evidence="31" id="KW-1185">Reference proteome</keyword>
<dbReference type="EMBL" id="JAHKSW010000011">
    <property type="protein sequence ID" value="KAG7326112.1"/>
    <property type="molecule type" value="Genomic_DNA"/>
</dbReference>
<evidence type="ECO:0000256" key="3">
    <source>
        <dbReference type="ARBA" id="ARBA00004606"/>
    </source>
</evidence>
<dbReference type="FunFam" id="3.90.550.50:FF:000007">
    <property type="entry name" value="Glycoprotein-N-acetylgalactosamine 3-beta-galactosyltransferase 1"/>
    <property type="match status" value="1"/>
</dbReference>
<evidence type="ECO:0000256" key="16">
    <source>
        <dbReference type="ARBA" id="ARBA00022968"/>
    </source>
</evidence>
<feature type="region of interest" description="Disordered" evidence="27">
    <location>
        <begin position="469"/>
        <end position="559"/>
    </location>
</feature>
<evidence type="ECO:0000256" key="21">
    <source>
        <dbReference type="ARBA" id="ARBA00023211"/>
    </source>
</evidence>
<comment type="cofactor">
    <cofactor evidence="1">
        <name>Mn(2+)</name>
        <dbReference type="ChEBI" id="CHEBI:29035"/>
    </cofactor>
</comment>
<evidence type="ECO:0000256" key="27">
    <source>
        <dbReference type="SAM" id="MobiDB-lite"/>
    </source>
</evidence>
<dbReference type="Gene3D" id="3.90.550.50">
    <property type="match status" value="1"/>
</dbReference>
<evidence type="ECO:0000256" key="7">
    <source>
        <dbReference type="ARBA" id="ARBA00011748"/>
    </source>
</evidence>
<dbReference type="Pfam" id="PF07915">
    <property type="entry name" value="PRKCSH"/>
    <property type="match status" value="1"/>
</dbReference>
<feature type="compositionally biased region" description="Acidic residues" evidence="27">
    <location>
        <begin position="313"/>
        <end position="328"/>
    </location>
</feature>
<feature type="transmembrane region" description="Helical" evidence="28">
    <location>
        <begin position="12"/>
        <end position="29"/>
    </location>
</feature>
<organism evidence="30 31">
    <name type="scientific">Hemibagrus wyckioides</name>
    <dbReference type="NCBI Taxonomy" id="337641"/>
    <lineage>
        <taxon>Eukaryota</taxon>
        <taxon>Metazoa</taxon>
        <taxon>Chordata</taxon>
        <taxon>Craniata</taxon>
        <taxon>Vertebrata</taxon>
        <taxon>Euteleostomi</taxon>
        <taxon>Actinopterygii</taxon>
        <taxon>Neopterygii</taxon>
        <taxon>Teleostei</taxon>
        <taxon>Ostariophysi</taxon>
        <taxon>Siluriformes</taxon>
        <taxon>Bagridae</taxon>
        <taxon>Hemibagrus</taxon>
    </lineage>
</organism>
<comment type="function">
    <text evidence="24">Glycosyltransferase that generates the core 1 O-glycan Gal-beta1-3GalNAc-alpha1-Ser/Thr (T antigen), which is a precursor for many extended O-glycans in glycoproteins.</text>
</comment>